<sequence>MPTSFDDRKVWDVSYEGSFFPYLYDGINGVQRGFIPIMWDMIGKSLHKRIIYHGISSFISHSVLSLARALFLLSVTLTTFYHGAYFRGDTIVTVPPKQTTLATVISSLKRYLLLDVCGRVSASQMAVFTNRVQFEPDKTAFFKQLCTDSNSVTVLFTGEIFQRTLINSSCYLNPIYIDSSERARYTPFERIGIDSSFFIVTSRNFTSRRLIESINTVILRMFQDQQISSLWNPRSVDNLRHYFDDDTQTKAVFNPMSFEQLSVVFYLLIGGNFASILLMAIEIVYYKVLHRHHFISIVQRRSSKIFKKFSVNKR</sequence>
<accession>A0AAV5U668</accession>
<dbReference type="Proteomes" id="UP001432027">
    <property type="component" value="Unassembled WGS sequence"/>
</dbReference>
<name>A0AAV5U668_9BILA</name>
<reference evidence="2" key="1">
    <citation type="submission" date="2023-10" db="EMBL/GenBank/DDBJ databases">
        <title>Genome assembly of Pristionchus species.</title>
        <authorList>
            <person name="Yoshida K."/>
            <person name="Sommer R.J."/>
        </authorList>
    </citation>
    <scope>NUCLEOTIDE SEQUENCE</scope>
    <source>
        <strain evidence="2">RS0144</strain>
    </source>
</reference>
<feature type="non-terminal residue" evidence="2">
    <location>
        <position position="314"/>
    </location>
</feature>
<dbReference type="AlphaFoldDB" id="A0AAV5U668"/>
<evidence type="ECO:0000256" key="1">
    <source>
        <dbReference type="SAM" id="Phobius"/>
    </source>
</evidence>
<keyword evidence="1" id="KW-1133">Transmembrane helix</keyword>
<keyword evidence="1" id="KW-0472">Membrane</keyword>
<evidence type="ECO:0000313" key="3">
    <source>
        <dbReference type="Proteomes" id="UP001432027"/>
    </source>
</evidence>
<gene>
    <name evidence="2" type="ORF">PENTCL1PPCAC_24322</name>
</gene>
<evidence type="ECO:0000313" key="2">
    <source>
        <dbReference type="EMBL" id="GMT02148.1"/>
    </source>
</evidence>
<proteinExistence type="predicted"/>
<organism evidence="2 3">
    <name type="scientific">Pristionchus entomophagus</name>
    <dbReference type="NCBI Taxonomy" id="358040"/>
    <lineage>
        <taxon>Eukaryota</taxon>
        <taxon>Metazoa</taxon>
        <taxon>Ecdysozoa</taxon>
        <taxon>Nematoda</taxon>
        <taxon>Chromadorea</taxon>
        <taxon>Rhabditida</taxon>
        <taxon>Rhabditina</taxon>
        <taxon>Diplogasteromorpha</taxon>
        <taxon>Diplogasteroidea</taxon>
        <taxon>Neodiplogasteridae</taxon>
        <taxon>Pristionchus</taxon>
    </lineage>
</organism>
<protein>
    <submittedName>
        <fullName evidence="2">Uncharacterized protein</fullName>
    </submittedName>
</protein>
<comment type="caution">
    <text evidence="2">The sequence shown here is derived from an EMBL/GenBank/DDBJ whole genome shotgun (WGS) entry which is preliminary data.</text>
</comment>
<keyword evidence="3" id="KW-1185">Reference proteome</keyword>
<keyword evidence="1" id="KW-0812">Transmembrane</keyword>
<dbReference type="EMBL" id="BTSX01000005">
    <property type="protein sequence ID" value="GMT02148.1"/>
    <property type="molecule type" value="Genomic_DNA"/>
</dbReference>
<feature type="transmembrane region" description="Helical" evidence="1">
    <location>
        <begin position="263"/>
        <end position="286"/>
    </location>
</feature>